<proteinExistence type="predicted"/>
<dbReference type="Proteomes" id="UP000824782">
    <property type="component" value="Unassembled WGS sequence"/>
</dbReference>
<evidence type="ECO:0000313" key="2">
    <source>
        <dbReference type="Proteomes" id="UP000824782"/>
    </source>
</evidence>
<name>A0AAV7BCM1_ENGPU</name>
<reference evidence="1" key="1">
    <citation type="thesis" date="2020" institute="ProQuest LLC" country="789 East Eisenhower Parkway, Ann Arbor, MI, USA">
        <title>Comparative Genomics and Chromosome Evolution.</title>
        <authorList>
            <person name="Mudd A.B."/>
        </authorList>
    </citation>
    <scope>NUCLEOTIDE SEQUENCE</scope>
    <source>
        <strain evidence="1">237g6f4</strain>
        <tissue evidence="1">Blood</tissue>
    </source>
</reference>
<sequence length="137" mass="14800">MTTLRSSSTISVTSSTRLENGTEIKSLELRMTKTIYVEVKTISPNTVVTNISSSFTSNHSGITMISGLPMTFTNSPESQRTENVTVTPNQQLFQPNLCSSKPSQTKTTTQTITVGKANFASTTTTTTVTTEQVIVIV</sequence>
<keyword evidence="2" id="KW-1185">Reference proteome</keyword>
<evidence type="ECO:0000313" key="1">
    <source>
        <dbReference type="EMBL" id="KAG8570261.1"/>
    </source>
</evidence>
<protein>
    <submittedName>
        <fullName evidence="1">Uncharacterized protein</fullName>
    </submittedName>
</protein>
<organism evidence="1 2">
    <name type="scientific">Engystomops pustulosus</name>
    <name type="common">Tungara frog</name>
    <name type="synonym">Physalaemus pustulosus</name>
    <dbReference type="NCBI Taxonomy" id="76066"/>
    <lineage>
        <taxon>Eukaryota</taxon>
        <taxon>Metazoa</taxon>
        <taxon>Chordata</taxon>
        <taxon>Craniata</taxon>
        <taxon>Vertebrata</taxon>
        <taxon>Euteleostomi</taxon>
        <taxon>Amphibia</taxon>
        <taxon>Batrachia</taxon>
        <taxon>Anura</taxon>
        <taxon>Neobatrachia</taxon>
        <taxon>Hyloidea</taxon>
        <taxon>Leptodactylidae</taxon>
        <taxon>Leiuperinae</taxon>
        <taxon>Engystomops</taxon>
    </lineage>
</organism>
<accession>A0AAV7BCM1</accession>
<dbReference type="EMBL" id="WNYA01000005">
    <property type="protein sequence ID" value="KAG8570261.1"/>
    <property type="molecule type" value="Genomic_DNA"/>
</dbReference>
<comment type="caution">
    <text evidence="1">The sequence shown here is derived from an EMBL/GenBank/DDBJ whole genome shotgun (WGS) entry which is preliminary data.</text>
</comment>
<dbReference type="AlphaFoldDB" id="A0AAV7BCM1"/>
<gene>
    <name evidence="1" type="ORF">GDO81_011173</name>
</gene>